<dbReference type="PANTHER" id="PTHR30346:SF17">
    <property type="entry name" value="LYSR FAMILY TRANSCRIPTIONAL REGULATOR"/>
    <property type="match status" value="1"/>
</dbReference>
<dbReference type="InterPro" id="IPR005119">
    <property type="entry name" value="LysR_subst-bd"/>
</dbReference>
<dbReference type="Gene3D" id="3.40.190.10">
    <property type="entry name" value="Periplasmic binding protein-like II"/>
    <property type="match status" value="2"/>
</dbReference>
<keyword evidence="3" id="KW-0238">DNA-binding</keyword>
<comment type="caution">
    <text evidence="6">The sequence shown here is derived from an EMBL/GenBank/DDBJ whole genome shotgun (WGS) entry which is preliminary data.</text>
</comment>
<dbReference type="Pfam" id="PF03466">
    <property type="entry name" value="LysR_substrate"/>
    <property type="match status" value="1"/>
</dbReference>
<name>A0ABW9A444_9BURK</name>
<dbReference type="PROSITE" id="PS50931">
    <property type="entry name" value="HTH_LYSR"/>
    <property type="match status" value="1"/>
</dbReference>
<evidence type="ECO:0000313" key="7">
    <source>
        <dbReference type="Proteomes" id="UP001629246"/>
    </source>
</evidence>
<organism evidence="6 7">
    <name type="scientific">Herbaspirillum lusitanum</name>
    <dbReference type="NCBI Taxonomy" id="213312"/>
    <lineage>
        <taxon>Bacteria</taxon>
        <taxon>Pseudomonadati</taxon>
        <taxon>Pseudomonadota</taxon>
        <taxon>Betaproteobacteria</taxon>
        <taxon>Burkholderiales</taxon>
        <taxon>Oxalobacteraceae</taxon>
        <taxon>Herbaspirillum</taxon>
    </lineage>
</organism>
<dbReference type="Gene3D" id="1.10.10.10">
    <property type="entry name" value="Winged helix-like DNA-binding domain superfamily/Winged helix DNA-binding domain"/>
    <property type="match status" value="1"/>
</dbReference>
<sequence>MELRHLRYFMAVATHGSVAEAARKMNVAQPALSRQIHDLEEHLGTSLFQRTTKGTSLTGAGRQFLIDVTRLMGELDEAKERALNVGSGQSGTLRIGVSPYHTSHPELLRRLRKFRDTYPEITVVLEPGVSMKQPTLIKEGKLDGGIMSLRDPGDTQLDSINILRVGLVLVFASDHRFALHPPTRLSELKDDPCVWFPRPRSPVYYDYIMAQCELGGLTPKHIFVSGDVGTRLGMVAIGMGYTVISEATRYNCPAGLVLHRHSDLPNTYNIEFAFRRNDASPLLRLFIRAMEE</sequence>
<evidence type="ECO:0000256" key="1">
    <source>
        <dbReference type="ARBA" id="ARBA00009437"/>
    </source>
</evidence>
<evidence type="ECO:0000256" key="2">
    <source>
        <dbReference type="ARBA" id="ARBA00023015"/>
    </source>
</evidence>
<dbReference type="Proteomes" id="UP001629246">
    <property type="component" value="Unassembled WGS sequence"/>
</dbReference>
<evidence type="ECO:0000256" key="3">
    <source>
        <dbReference type="ARBA" id="ARBA00023125"/>
    </source>
</evidence>
<dbReference type="InterPro" id="IPR000847">
    <property type="entry name" value="LysR_HTH_N"/>
</dbReference>
<reference evidence="6 7" key="1">
    <citation type="journal article" date="2024" name="Chem. Sci.">
        <title>Discovery of megapolipeptins by genome mining of a Burkholderiales bacteria collection.</title>
        <authorList>
            <person name="Paulo B.S."/>
            <person name="Recchia M.J.J."/>
            <person name="Lee S."/>
            <person name="Fergusson C.H."/>
            <person name="Romanowski S.B."/>
            <person name="Hernandez A."/>
            <person name="Krull N."/>
            <person name="Liu D.Y."/>
            <person name="Cavanagh H."/>
            <person name="Bos A."/>
            <person name="Gray C.A."/>
            <person name="Murphy B.T."/>
            <person name="Linington R.G."/>
            <person name="Eustaquio A.S."/>
        </authorList>
    </citation>
    <scope>NUCLEOTIDE SEQUENCE [LARGE SCALE GENOMIC DNA]</scope>
    <source>
        <strain evidence="6 7">RL21-008-BIB-A</strain>
    </source>
</reference>
<feature type="domain" description="HTH lysR-type" evidence="5">
    <location>
        <begin position="1"/>
        <end position="58"/>
    </location>
</feature>
<dbReference type="SUPFAM" id="SSF53850">
    <property type="entry name" value="Periplasmic binding protein-like II"/>
    <property type="match status" value="1"/>
</dbReference>
<keyword evidence="7" id="KW-1185">Reference proteome</keyword>
<gene>
    <name evidence="6" type="ORF">PQR62_01865</name>
</gene>
<evidence type="ECO:0000259" key="5">
    <source>
        <dbReference type="PROSITE" id="PS50931"/>
    </source>
</evidence>
<dbReference type="SUPFAM" id="SSF46785">
    <property type="entry name" value="Winged helix' DNA-binding domain"/>
    <property type="match status" value="1"/>
</dbReference>
<dbReference type="InterPro" id="IPR036388">
    <property type="entry name" value="WH-like_DNA-bd_sf"/>
</dbReference>
<keyword evidence="2" id="KW-0805">Transcription regulation</keyword>
<dbReference type="InterPro" id="IPR036390">
    <property type="entry name" value="WH_DNA-bd_sf"/>
</dbReference>
<keyword evidence="4" id="KW-0804">Transcription</keyword>
<evidence type="ECO:0000256" key="4">
    <source>
        <dbReference type="ARBA" id="ARBA00023163"/>
    </source>
</evidence>
<comment type="similarity">
    <text evidence="1">Belongs to the LysR transcriptional regulatory family.</text>
</comment>
<accession>A0ABW9A444</accession>
<dbReference type="PRINTS" id="PR00039">
    <property type="entry name" value="HTHLYSR"/>
</dbReference>
<evidence type="ECO:0000313" key="6">
    <source>
        <dbReference type="EMBL" id="MFL9922994.1"/>
    </source>
</evidence>
<proteinExistence type="inferred from homology"/>
<dbReference type="Pfam" id="PF00126">
    <property type="entry name" value="HTH_1"/>
    <property type="match status" value="1"/>
</dbReference>
<dbReference type="PANTHER" id="PTHR30346">
    <property type="entry name" value="TRANSCRIPTIONAL DUAL REGULATOR HCAR-RELATED"/>
    <property type="match status" value="1"/>
</dbReference>
<dbReference type="RefSeq" id="WP_408154191.1">
    <property type="nucleotide sequence ID" value="NZ_JAQQFM010000001.1"/>
</dbReference>
<dbReference type="CDD" id="cd08414">
    <property type="entry name" value="PBP2_LTTR_aromatics_like"/>
    <property type="match status" value="1"/>
</dbReference>
<protein>
    <submittedName>
        <fullName evidence="6">LysR family transcriptional regulator</fullName>
    </submittedName>
</protein>
<dbReference type="EMBL" id="JAQQFM010000001">
    <property type="protein sequence ID" value="MFL9922994.1"/>
    <property type="molecule type" value="Genomic_DNA"/>
</dbReference>